<reference evidence="1" key="1">
    <citation type="journal article" date="2019" name="bioRxiv">
        <title>The Genome of the Zebra Mussel, Dreissena polymorpha: A Resource for Invasive Species Research.</title>
        <authorList>
            <person name="McCartney M.A."/>
            <person name="Auch B."/>
            <person name="Kono T."/>
            <person name="Mallez S."/>
            <person name="Zhang Y."/>
            <person name="Obille A."/>
            <person name="Becker A."/>
            <person name="Abrahante J.E."/>
            <person name="Garbe J."/>
            <person name="Badalamenti J.P."/>
            <person name="Herman A."/>
            <person name="Mangelson H."/>
            <person name="Liachko I."/>
            <person name="Sullivan S."/>
            <person name="Sone E.D."/>
            <person name="Koren S."/>
            <person name="Silverstein K.A.T."/>
            <person name="Beckman K.B."/>
            <person name="Gohl D.M."/>
        </authorList>
    </citation>
    <scope>NUCLEOTIDE SEQUENCE</scope>
    <source>
        <strain evidence="1">Duluth1</strain>
        <tissue evidence="1">Whole animal</tissue>
    </source>
</reference>
<comment type="caution">
    <text evidence="1">The sequence shown here is derived from an EMBL/GenBank/DDBJ whole genome shotgun (WGS) entry which is preliminary data.</text>
</comment>
<organism evidence="1 2">
    <name type="scientific">Dreissena polymorpha</name>
    <name type="common">Zebra mussel</name>
    <name type="synonym">Mytilus polymorpha</name>
    <dbReference type="NCBI Taxonomy" id="45954"/>
    <lineage>
        <taxon>Eukaryota</taxon>
        <taxon>Metazoa</taxon>
        <taxon>Spiralia</taxon>
        <taxon>Lophotrochozoa</taxon>
        <taxon>Mollusca</taxon>
        <taxon>Bivalvia</taxon>
        <taxon>Autobranchia</taxon>
        <taxon>Heteroconchia</taxon>
        <taxon>Euheterodonta</taxon>
        <taxon>Imparidentia</taxon>
        <taxon>Neoheterodontei</taxon>
        <taxon>Myida</taxon>
        <taxon>Dreissenoidea</taxon>
        <taxon>Dreissenidae</taxon>
        <taxon>Dreissena</taxon>
    </lineage>
</organism>
<reference evidence="1" key="2">
    <citation type="submission" date="2020-11" db="EMBL/GenBank/DDBJ databases">
        <authorList>
            <person name="McCartney M.A."/>
            <person name="Auch B."/>
            <person name="Kono T."/>
            <person name="Mallez S."/>
            <person name="Becker A."/>
            <person name="Gohl D.M."/>
            <person name="Silverstein K.A.T."/>
            <person name="Koren S."/>
            <person name="Bechman K.B."/>
            <person name="Herman A."/>
            <person name="Abrahante J.E."/>
            <person name="Garbe J."/>
        </authorList>
    </citation>
    <scope>NUCLEOTIDE SEQUENCE</scope>
    <source>
        <strain evidence="1">Duluth1</strain>
        <tissue evidence="1">Whole animal</tissue>
    </source>
</reference>
<dbReference type="Proteomes" id="UP000828390">
    <property type="component" value="Unassembled WGS sequence"/>
</dbReference>
<gene>
    <name evidence="1" type="ORF">DPMN_134095</name>
</gene>
<dbReference type="EMBL" id="JAIWYP010000006">
    <property type="protein sequence ID" value="KAH3805787.1"/>
    <property type="molecule type" value="Genomic_DNA"/>
</dbReference>
<dbReference type="AlphaFoldDB" id="A0A9D4G1E6"/>
<protein>
    <submittedName>
        <fullName evidence="1">Uncharacterized protein</fullName>
    </submittedName>
</protein>
<accession>A0A9D4G1E6</accession>
<keyword evidence="2" id="KW-1185">Reference proteome</keyword>
<proteinExistence type="predicted"/>
<evidence type="ECO:0000313" key="2">
    <source>
        <dbReference type="Proteomes" id="UP000828390"/>
    </source>
</evidence>
<name>A0A9D4G1E6_DREPO</name>
<sequence length="62" mass="7344">MTALMMYSLMTMKDNELTNMMPTRYNENSLYDHLGIPTNSLSRPPFFSPDLFLLYFNGRYTH</sequence>
<evidence type="ECO:0000313" key="1">
    <source>
        <dbReference type="EMBL" id="KAH3805787.1"/>
    </source>
</evidence>